<keyword evidence="2" id="KW-0132">Cell division</keyword>
<evidence type="ECO:0000256" key="4">
    <source>
        <dbReference type="ARBA" id="ARBA00023306"/>
    </source>
</evidence>
<dbReference type="PANTHER" id="PTHR34298:SF2">
    <property type="entry name" value="SEGREGATION AND CONDENSATION PROTEIN B"/>
    <property type="match status" value="1"/>
</dbReference>
<evidence type="ECO:0000256" key="2">
    <source>
        <dbReference type="ARBA" id="ARBA00022618"/>
    </source>
</evidence>
<dbReference type="PANTHER" id="PTHR34298">
    <property type="entry name" value="SEGREGATION AND CONDENSATION PROTEIN B"/>
    <property type="match status" value="1"/>
</dbReference>
<dbReference type="RefSeq" id="WP_419191185.1">
    <property type="nucleotide sequence ID" value="NZ_CP036434.1"/>
</dbReference>
<gene>
    <name evidence="6" type="ORF">Poly30_19820</name>
</gene>
<feature type="compositionally biased region" description="Acidic residues" evidence="5">
    <location>
        <begin position="42"/>
        <end position="82"/>
    </location>
</feature>
<name>A0A518EQV2_9BACT</name>
<dbReference type="SUPFAM" id="SSF46785">
    <property type="entry name" value="Winged helix' DNA-binding domain"/>
    <property type="match status" value="2"/>
</dbReference>
<accession>A0A518EQV2</accession>
<evidence type="ECO:0000313" key="7">
    <source>
        <dbReference type="Proteomes" id="UP000320390"/>
    </source>
</evidence>
<proteinExistence type="predicted"/>
<dbReference type="InterPro" id="IPR036388">
    <property type="entry name" value="WH-like_DNA-bd_sf"/>
</dbReference>
<dbReference type="InterPro" id="IPR036390">
    <property type="entry name" value="WH_DNA-bd_sf"/>
</dbReference>
<dbReference type="GO" id="GO:0051304">
    <property type="term" value="P:chromosome separation"/>
    <property type="evidence" value="ECO:0007669"/>
    <property type="project" value="InterPro"/>
</dbReference>
<sequence>MSDALVSEDKMEDVDSSDEYEVVEDELDEDPEEEAAPRVEAESDLVDDDYVDADDEFDGDVDSEGQLDEPEEDDSEEGDGWADDAPAVDEAVADVSEVSTTEGDPVAQVEGEGEAEDDDSRGPGPGANLSDEQITERIYALLFASPEPLSVGKLVTLLERPQAARVRSALESIGRQLDSGPLPYQLRGIKGGYTLMTVPEMGEVVGRLAKGAAVERISPAALETLAIVAYRQPVTKAEIEAIRGVQAGPILRSLVDRSLVRVTGRADVPGHPLQYGTTKDFLDRFGLMGLGDLPRDAELAKD</sequence>
<evidence type="ECO:0000313" key="6">
    <source>
        <dbReference type="EMBL" id="QDV06472.1"/>
    </source>
</evidence>
<reference evidence="6 7" key="1">
    <citation type="submission" date="2019-02" db="EMBL/GenBank/DDBJ databases">
        <title>Deep-cultivation of Planctomycetes and their phenomic and genomic characterization uncovers novel biology.</title>
        <authorList>
            <person name="Wiegand S."/>
            <person name="Jogler M."/>
            <person name="Boedeker C."/>
            <person name="Pinto D."/>
            <person name="Vollmers J."/>
            <person name="Rivas-Marin E."/>
            <person name="Kohn T."/>
            <person name="Peeters S.H."/>
            <person name="Heuer A."/>
            <person name="Rast P."/>
            <person name="Oberbeckmann S."/>
            <person name="Bunk B."/>
            <person name="Jeske O."/>
            <person name="Meyerdierks A."/>
            <person name="Storesund J.E."/>
            <person name="Kallscheuer N."/>
            <person name="Luecker S."/>
            <person name="Lage O.M."/>
            <person name="Pohl T."/>
            <person name="Merkel B.J."/>
            <person name="Hornburger P."/>
            <person name="Mueller R.-W."/>
            <person name="Bruemmer F."/>
            <person name="Labrenz M."/>
            <person name="Spormann A.M."/>
            <person name="Op den Camp H."/>
            <person name="Overmann J."/>
            <person name="Amann R."/>
            <person name="Jetten M.S.M."/>
            <person name="Mascher T."/>
            <person name="Medema M.H."/>
            <person name="Devos D.P."/>
            <person name="Kaster A.-K."/>
            <person name="Ovreas L."/>
            <person name="Rohde M."/>
            <person name="Galperin M.Y."/>
            <person name="Jogler C."/>
        </authorList>
    </citation>
    <scope>NUCLEOTIDE SEQUENCE [LARGE SCALE GENOMIC DNA]</scope>
    <source>
        <strain evidence="6 7">Poly30</strain>
    </source>
</reference>
<feature type="region of interest" description="Disordered" evidence="5">
    <location>
        <begin position="1"/>
        <end position="130"/>
    </location>
</feature>
<protein>
    <recommendedName>
        <fullName evidence="8">Segregation and condensation protein B</fullName>
    </recommendedName>
</protein>
<keyword evidence="1" id="KW-0963">Cytoplasm</keyword>
<dbReference type="InterPro" id="IPR005234">
    <property type="entry name" value="ScpB_csome_segregation"/>
</dbReference>
<dbReference type="Proteomes" id="UP000320390">
    <property type="component" value="Chromosome"/>
</dbReference>
<keyword evidence="3" id="KW-0159">Chromosome partition</keyword>
<feature type="compositionally biased region" description="Acidic residues" evidence="5">
    <location>
        <begin position="10"/>
        <end position="34"/>
    </location>
</feature>
<organism evidence="6 7">
    <name type="scientific">Saltatorellus ferox</name>
    <dbReference type="NCBI Taxonomy" id="2528018"/>
    <lineage>
        <taxon>Bacteria</taxon>
        <taxon>Pseudomonadati</taxon>
        <taxon>Planctomycetota</taxon>
        <taxon>Planctomycetia</taxon>
        <taxon>Planctomycetia incertae sedis</taxon>
        <taxon>Saltatorellus</taxon>
    </lineage>
</organism>
<evidence type="ECO:0000256" key="3">
    <source>
        <dbReference type="ARBA" id="ARBA00022829"/>
    </source>
</evidence>
<evidence type="ECO:0000256" key="5">
    <source>
        <dbReference type="SAM" id="MobiDB-lite"/>
    </source>
</evidence>
<feature type="compositionally biased region" description="Low complexity" evidence="5">
    <location>
        <begin position="83"/>
        <end position="99"/>
    </location>
</feature>
<dbReference type="NCBIfam" id="TIGR00281">
    <property type="entry name" value="SMC-Scp complex subunit ScpB"/>
    <property type="match status" value="1"/>
</dbReference>
<dbReference type="Gene3D" id="1.10.10.10">
    <property type="entry name" value="Winged helix-like DNA-binding domain superfamily/Winged helix DNA-binding domain"/>
    <property type="match status" value="2"/>
</dbReference>
<evidence type="ECO:0000256" key="1">
    <source>
        <dbReference type="ARBA" id="ARBA00022490"/>
    </source>
</evidence>
<dbReference type="EMBL" id="CP036434">
    <property type="protein sequence ID" value="QDV06472.1"/>
    <property type="molecule type" value="Genomic_DNA"/>
</dbReference>
<dbReference type="Pfam" id="PF04079">
    <property type="entry name" value="SMC_ScpB"/>
    <property type="match status" value="1"/>
</dbReference>
<dbReference type="AlphaFoldDB" id="A0A518EQV2"/>
<keyword evidence="7" id="KW-1185">Reference proteome</keyword>
<dbReference type="GO" id="GO:0051301">
    <property type="term" value="P:cell division"/>
    <property type="evidence" value="ECO:0007669"/>
    <property type="project" value="UniProtKB-KW"/>
</dbReference>
<evidence type="ECO:0008006" key="8">
    <source>
        <dbReference type="Google" id="ProtNLM"/>
    </source>
</evidence>
<keyword evidence="4" id="KW-0131">Cell cycle</keyword>